<sequence>MTELNKHSASVCLISANEPEQDKLLQSIHQLEHTHTWQIYVMKESTLSAHLSDGLWSENEWEAKWQQHQKRLSHLNDRQTCPILTWLWLDEKRSLLPVKDHHTDQVYYYPLIDCYYPALQSAQTYVVAKLKNQLLQTEDFIDRIRHCPECDSAHLNYVETCVYCHSADIQLFWSNRSGHLDCG</sequence>
<evidence type="ECO:0000313" key="3">
    <source>
        <dbReference type="Proteomes" id="UP000348942"/>
    </source>
</evidence>
<dbReference type="Proteomes" id="UP000348942">
    <property type="component" value="Chromosome 2"/>
</dbReference>
<proteinExistence type="predicted"/>
<dbReference type="EMBL" id="CP045700">
    <property type="protein sequence ID" value="QGA66661.1"/>
    <property type="molecule type" value="Genomic_DNA"/>
</dbReference>
<protein>
    <recommendedName>
        <fullName evidence="1">Thaumarchaeal output domain-containing protein</fullName>
    </recommendedName>
</protein>
<evidence type="ECO:0000313" key="2">
    <source>
        <dbReference type="EMBL" id="QGA66661.1"/>
    </source>
</evidence>
<gene>
    <name evidence="2" type="ORF">GFB47_14765</name>
</gene>
<feature type="domain" description="Thaumarchaeal output" evidence="1">
    <location>
        <begin position="76"/>
        <end position="171"/>
    </location>
</feature>
<dbReference type="RefSeq" id="WP_153448794.1">
    <property type="nucleotide sequence ID" value="NZ_CP045700.1"/>
</dbReference>
<organism evidence="2 3">
    <name type="scientific">Vibrio algicola</name>
    <dbReference type="NCBI Taxonomy" id="2662262"/>
    <lineage>
        <taxon>Bacteria</taxon>
        <taxon>Pseudomonadati</taxon>
        <taxon>Pseudomonadota</taxon>
        <taxon>Gammaproteobacteria</taxon>
        <taxon>Vibrionales</taxon>
        <taxon>Vibrionaceae</taxon>
        <taxon>Vibrio</taxon>
    </lineage>
</organism>
<name>A0A5Q0TIV3_9VIBR</name>
<keyword evidence="3" id="KW-1185">Reference proteome</keyword>
<dbReference type="AlphaFoldDB" id="A0A5Q0TIV3"/>
<reference evidence="2 3" key="1">
    <citation type="submission" date="2019-10" db="EMBL/GenBank/DDBJ databases">
        <title>Vibrio sp. nov., isolated from Coralline algae surface.</title>
        <authorList>
            <person name="Geng Y."/>
            <person name="Zhang X."/>
        </authorList>
    </citation>
    <scope>NUCLEOTIDE SEQUENCE [LARGE SCALE GENOMIC DNA]</scope>
    <source>
        <strain evidence="2 3">SM1977</strain>
    </source>
</reference>
<dbReference type="Pfam" id="PF18551">
    <property type="entry name" value="TackOD1"/>
    <property type="match status" value="1"/>
</dbReference>
<accession>A0A5Q0TIV3</accession>
<evidence type="ECO:0000259" key="1">
    <source>
        <dbReference type="Pfam" id="PF18551"/>
    </source>
</evidence>
<dbReference type="InterPro" id="IPR040572">
    <property type="entry name" value="TackOD1"/>
</dbReference>